<feature type="domain" description="O-methyltransferase C-terminal" evidence="4">
    <location>
        <begin position="265"/>
        <end position="418"/>
    </location>
</feature>
<gene>
    <name evidence="5" type="ORF">M501DRAFT_1001923</name>
</gene>
<evidence type="ECO:0000313" key="6">
    <source>
        <dbReference type="Proteomes" id="UP000799429"/>
    </source>
</evidence>
<evidence type="ECO:0000256" key="1">
    <source>
        <dbReference type="ARBA" id="ARBA00022603"/>
    </source>
</evidence>
<dbReference type="EMBL" id="MU006092">
    <property type="protein sequence ID" value="KAF2840861.1"/>
    <property type="molecule type" value="Genomic_DNA"/>
</dbReference>
<dbReference type="PANTHER" id="PTHR43712">
    <property type="entry name" value="PUTATIVE (AFU_ORTHOLOGUE AFUA_4G14580)-RELATED"/>
    <property type="match status" value="1"/>
</dbReference>
<dbReference type="Pfam" id="PF00891">
    <property type="entry name" value="Methyltransf_2"/>
    <property type="match status" value="1"/>
</dbReference>
<dbReference type="GO" id="GO:0008171">
    <property type="term" value="F:O-methyltransferase activity"/>
    <property type="evidence" value="ECO:0007669"/>
    <property type="project" value="InterPro"/>
</dbReference>
<evidence type="ECO:0000256" key="3">
    <source>
        <dbReference type="ARBA" id="ARBA00022691"/>
    </source>
</evidence>
<keyword evidence="3" id="KW-0949">S-adenosyl-L-methionine</keyword>
<keyword evidence="1 5" id="KW-0489">Methyltransferase</keyword>
<dbReference type="AlphaFoldDB" id="A0A9P4SDP9"/>
<evidence type="ECO:0000259" key="4">
    <source>
        <dbReference type="Pfam" id="PF00891"/>
    </source>
</evidence>
<dbReference type="InterPro" id="IPR036388">
    <property type="entry name" value="WH-like_DNA-bd_sf"/>
</dbReference>
<dbReference type="PANTHER" id="PTHR43712:SF17">
    <property type="entry name" value="O-METHYLTRANSFERASE"/>
    <property type="match status" value="1"/>
</dbReference>
<evidence type="ECO:0000256" key="2">
    <source>
        <dbReference type="ARBA" id="ARBA00022679"/>
    </source>
</evidence>
<reference evidence="5" key="1">
    <citation type="journal article" date="2020" name="Stud. Mycol.">
        <title>101 Dothideomycetes genomes: a test case for predicting lifestyles and emergence of pathogens.</title>
        <authorList>
            <person name="Haridas S."/>
            <person name="Albert R."/>
            <person name="Binder M."/>
            <person name="Bloem J."/>
            <person name="Labutti K."/>
            <person name="Salamov A."/>
            <person name="Andreopoulos B."/>
            <person name="Baker S."/>
            <person name="Barry K."/>
            <person name="Bills G."/>
            <person name="Bluhm B."/>
            <person name="Cannon C."/>
            <person name="Castanera R."/>
            <person name="Culley D."/>
            <person name="Daum C."/>
            <person name="Ezra D."/>
            <person name="Gonzalez J."/>
            <person name="Henrissat B."/>
            <person name="Kuo A."/>
            <person name="Liang C."/>
            <person name="Lipzen A."/>
            <person name="Lutzoni F."/>
            <person name="Magnuson J."/>
            <person name="Mondo S."/>
            <person name="Nolan M."/>
            <person name="Ohm R."/>
            <person name="Pangilinan J."/>
            <person name="Park H.-J."/>
            <person name="Ramirez L."/>
            <person name="Alfaro M."/>
            <person name="Sun H."/>
            <person name="Tritt A."/>
            <person name="Yoshinaga Y."/>
            <person name="Zwiers L.-H."/>
            <person name="Turgeon B."/>
            <person name="Goodwin S."/>
            <person name="Spatafora J."/>
            <person name="Crous P."/>
            <person name="Grigoriev I."/>
        </authorList>
    </citation>
    <scope>NUCLEOTIDE SEQUENCE</scope>
    <source>
        <strain evidence="5">CBS 101060</strain>
    </source>
</reference>
<keyword evidence="6" id="KW-1185">Reference proteome</keyword>
<dbReference type="SUPFAM" id="SSF46785">
    <property type="entry name" value="Winged helix' DNA-binding domain"/>
    <property type="match status" value="1"/>
</dbReference>
<dbReference type="Proteomes" id="UP000799429">
    <property type="component" value="Unassembled WGS sequence"/>
</dbReference>
<dbReference type="InterPro" id="IPR029063">
    <property type="entry name" value="SAM-dependent_MTases_sf"/>
</dbReference>
<accession>A0A9P4SDP9</accession>
<dbReference type="Gene3D" id="3.40.50.150">
    <property type="entry name" value="Vaccinia Virus protein VP39"/>
    <property type="match status" value="1"/>
</dbReference>
<sequence length="445" mass="49526">MTAATQQENQTVPENELANGNGIYGKEGVIVPVVNPPVDIGVALCPCDSDAVPEILKSISSFGDDPSLDNDNTRLGLLAKARDLVRALETPRETMIKHCWAQPGCYTAITSCYNLGVFSVLASYGGRPKKVTEIARILRTNPEVLTRLMKHIAAMGYIKETDPDEYAPTNFSRSLTIPIIGDGYPCLAGGAHKSCSKFPEYMAKTNYATPTDVQAGPYQYAFNTKMNMFEYMQSNQPLGKQFNHHMGGYRQGRPSWVDFNFYPVEERLIKGMDASPDAALLVDVGGSLGHDLQEFRNKYENAPGRLVLQDLPIVIDAIQQLHPSIERMNHDFHTEQPVKDARAYYMHSVLHDWPDDVCKSILKRLAAAMKPGYSKLLINENIIPDKGADWQATALDMMMITLFSSKERTKSDWYRLLESPELGLKVVGIWSVGNGVESLIECELK</sequence>
<dbReference type="OrthoDB" id="3340390at2759"/>
<dbReference type="PROSITE" id="PS51683">
    <property type="entry name" value="SAM_OMT_II"/>
    <property type="match status" value="1"/>
</dbReference>
<dbReference type="InterPro" id="IPR001077">
    <property type="entry name" value="COMT_C"/>
</dbReference>
<dbReference type="InterPro" id="IPR016461">
    <property type="entry name" value="COMT-like"/>
</dbReference>
<dbReference type="Gene3D" id="1.10.10.10">
    <property type="entry name" value="Winged helix-like DNA-binding domain superfamily/Winged helix DNA-binding domain"/>
    <property type="match status" value="1"/>
</dbReference>
<keyword evidence="2" id="KW-0808">Transferase</keyword>
<comment type="caution">
    <text evidence="5">The sequence shown here is derived from an EMBL/GenBank/DDBJ whole genome shotgun (WGS) entry which is preliminary data.</text>
</comment>
<name>A0A9P4SDP9_9PEZI</name>
<dbReference type="SUPFAM" id="SSF53335">
    <property type="entry name" value="S-adenosyl-L-methionine-dependent methyltransferases"/>
    <property type="match status" value="1"/>
</dbReference>
<proteinExistence type="predicted"/>
<evidence type="ECO:0000313" key="5">
    <source>
        <dbReference type="EMBL" id="KAF2840861.1"/>
    </source>
</evidence>
<dbReference type="GO" id="GO:0032259">
    <property type="term" value="P:methylation"/>
    <property type="evidence" value="ECO:0007669"/>
    <property type="project" value="UniProtKB-KW"/>
</dbReference>
<dbReference type="InterPro" id="IPR036390">
    <property type="entry name" value="WH_DNA-bd_sf"/>
</dbReference>
<organism evidence="5 6">
    <name type="scientific">Patellaria atrata CBS 101060</name>
    <dbReference type="NCBI Taxonomy" id="1346257"/>
    <lineage>
        <taxon>Eukaryota</taxon>
        <taxon>Fungi</taxon>
        <taxon>Dikarya</taxon>
        <taxon>Ascomycota</taxon>
        <taxon>Pezizomycotina</taxon>
        <taxon>Dothideomycetes</taxon>
        <taxon>Dothideomycetes incertae sedis</taxon>
        <taxon>Patellariales</taxon>
        <taxon>Patellariaceae</taxon>
        <taxon>Patellaria</taxon>
    </lineage>
</organism>
<protein>
    <submittedName>
        <fullName evidence="5">S-adenosyl-L-methionine-dependent methyltransferase</fullName>
    </submittedName>
</protein>